<dbReference type="GO" id="GO:0006269">
    <property type="term" value="P:DNA replication, synthesis of primer"/>
    <property type="evidence" value="ECO:0007669"/>
    <property type="project" value="UniProtKB-KW"/>
</dbReference>
<keyword evidence="1" id="KW-0639">Primosome</keyword>
<dbReference type="EMBL" id="UINC01021731">
    <property type="protein sequence ID" value="SVA89903.1"/>
    <property type="molecule type" value="Genomic_DNA"/>
</dbReference>
<dbReference type="Pfam" id="PF18074">
    <property type="entry name" value="PriA_C"/>
    <property type="match status" value="1"/>
</dbReference>
<keyword evidence="5" id="KW-0378">Hydrolase</keyword>
<evidence type="ECO:0000256" key="7">
    <source>
        <dbReference type="ARBA" id="ARBA00022833"/>
    </source>
</evidence>
<evidence type="ECO:0000256" key="3">
    <source>
        <dbReference type="ARBA" id="ARBA00022723"/>
    </source>
</evidence>
<dbReference type="GO" id="GO:0043138">
    <property type="term" value="F:3'-5' DNA helicase activity"/>
    <property type="evidence" value="ECO:0007669"/>
    <property type="project" value="UniProtKB-EC"/>
</dbReference>
<name>A0A381ZMC6_9ZZZZ</name>
<dbReference type="EC" id="5.6.2.4" evidence="11"/>
<reference evidence="15" key="1">
    <citation type="submission" date="2018-05" db="EMBL/GenBank/DDBJ databases">
        <authorList>
            <person name="Lanie J.A."/>
            <person name="Ng W.-L."/>
            <person name="Kazmierczak K.M."/>
            <person name="Andrzejewski T.M."/>
            <person name="Davidsen T.M."/>
            <person name="Wayne K.J."/>
            <person name="Tettelin H."/>
            <person name="Glass J.I."/>
            <person name="Rusch D."/>
            <person name="Podicherti R."/>
            <person name="Tsui H.-C.T."/>
            <person name="Winkler M.E."/>
        </authorList>
    </citation>
    <scope>NUCLEOTIDE SEQUENCE</scope>
</reference>
<gene>
    <name evidence="15" type="ORF">METZ01_LOCUS142757</name>
</gene>
<dbReference type="CDD" id="cd18804">
    <property type="entry name" value="SF2_C_priA"/>
    <property type="match status" value="1"/>
</dbReference>
<evidence type="ECO:0000256" key="8">
    <source>
        <dbReference type="ARBA" id="ARBA00022840"/>
    </source>
</evidence>
<dbReference type="SMART" id="SM00487">
    <property type="entry name" value="DEXDc"/>
    <property type="match status" value="1"/>
</dbReference>
<dbReference type="InterPro" id="IPR027417">
    <property type="entry name" value="P-loop_NTPase"/>
</dbReference>
<dbReference type="InterPro" id="IPR040498">
    <property type="entry name" value="PriA_CRR"/>
</dbReference>
<keyword evidence="4" id="KW-0547">Nucleotide-binding</keyword>
<dbReference type="GO" id="GO:0006302">
    <property type="term" value="P:double-strand break repair"/>
    <property type="evidence" value="ECO:0007669"/>
    <property type="project" value="InterPro"/>
</dbReference>
<dbReference type="InterPro" id="IPR041222">
    <property type="entry name" value="PriA_3primeBD"/>
</dbReference>
<dbReference type="GO" id="GO:0006310">
    <property type="term" value="P:DNA recombination"/>
    <property type="evidence" value="ECO:0007669"/>
    <property type="project" value="InterPro"/>
</dbReference>
<dbReference type="NCBIfam" id="TIGR00595">
    <property type="entry name" value="priA"/>
    <property type="match status" value="1"/>
</dbReference>
<evidence type="ECO:0000256" key="5">
    <source>
        <dbReference type="ARBA" id="ARBA00022801"/>
    </source>
</evidence>
<dbReference type="InterPro" id="IPR014001">
    <property type="entry name" value="Helicase_ATP-bd"/>
</dbReference>
<feature type="domain" description="Helicase C-terminal" evidence="14">
    <location>
        <begin position="547"/>
        <end position="717"/>
    </location>
</feature>
<dbReference type="SUPFAM" id="SSF52540">
    <property type="entry name" value="P-loop containing nucleoside triphosphate hydrolases"/>
    <property type="match status" value="1"/>
</dbReference>
<dbReference type="InterPro" id="IPR001650">
    <property type="entry name" value="Helicase_C-like"/>
</dbReference>
<sequence length="794" mass="91670">MNYFIDVVLPIPVNQAFTYGINEAEYSFLKPGMRVAVPFGKKKIYTSIVSSVHTNSPVSYEVKSIYQIIDEKPLINEIQLKFWVWISKYYMCSIGEVLRAAVPSILLLESETLISIREDSNINFDELDDEEFLIMQALESQSPLRINEISDILNKKNIFTHLDSLNIKNLISINEKLYSRYKPKFSRCVNLSDSFFNDKQIKELKKSLKRSPKQLEVLNSFLNSNTNNDLIEISDLKNISNSSSAIIKKMIDRGIFHQSYIQVDRIQNNSTNSNQKIKLSSDQNHAYSQIKDSFIRNNIVLFNGVTSSGKTEIYIKIIQSILKENNQILYLVPEIALTTQLVNRLSEVFSEELIVYHSRFSINQRVEIWNKVLDSKKPQLIIGARSSLLLPFSNLKLIIVDEEHEQSYKQHEPSPRYHARDSSIVLSKYFNANVLLGSATPSIESYYNAVVLKKYELVSLNKRYNDVPLPIIELINIREKYKEGKMVGIFSDELLEQISKAVNEKKQVILFQNRRGFSPIIECNKCGYTPRCVNCDVSLTYHYNNKSLRCHYCGYNIDLIYSCPSCLNKDVISKGFGTQQVELEISELFPNYRVKRLDYDTTRGKNSFNKIISSFEKNEFDILIGTQMVTKGLDFKNVKLVGVLNVDNSLNFPDFRAYERCYQLIQQVAGRSGRSLERGKVLIQTYDSSNDIFNHIIANDYDSMFNNQIEEREKFKYPPFYKLIKITVKHKSFALVNESANWLAKNLSTVLKGNILGPEFPNINRVRNKYQKNILIKIPSKQSLIATKNFIKKS</sequence>
<feature type="non-terminal residue" evidence="15">
    <location>
        <position position="794"/>
    </location>
</feature>
<dbReference type="PROSITE" id="PS51192">
    <property type="entry name" value="HELICASE_ATP_BIND_1"/>
    <property type="match status" value="1"/>
</dbReference>
<evidence type="ECO:0000313" key="15">
    <source>
        <dbReference type="EMBL" id="SVA89903.1"/>
    </source>
</evidence>
<keyword evidence="7" id="KW-0862">Zinc</keyword>
<dbReference type="InterPro" id="IPR042115">
    <property type="entry name" value="PriA_3primeBD_sf"/>
</dbReference>
<dbReference type="GO" id="GO:0003677">
    <property type="term" value="F:DNA binding"/>
    <property type="evidence" value="ECO:0007669"/>
    <property type="project" value="UniProtKB-KW"/>
</dbReference>
<dbReference type="Gene3D" id="3.40.50.300">
    <property type="entry name" value="P-loop containing nucleotide triphosphate hydrolases"/>
    <property type="match status" value="2"/>
</dbReference>
<organism evidence="15">
    <name type="scientific">marine metagenome</name>
    <dbReference type="NCBI Taxonomy" id="408172"/>
    <lineage>
        <taxon>unclassified sequences</taxon>
        <taxon>metagenomes</taxon>
        <taxon>ecological metagenomes</taxon>
    </lineage>
</organism>
<dbReference type="Pfam" id="PF18319">
    <property type="entry name" value="Zn_ribbon_PriA"/>
    <property type="match status" value="1"/>
</dbReference>
<dbReference type="GO" id="GO:0046872">
    <property type="term" value="F:metal ion binding"/>
    <property type="evidence" value="ECO:0007669"/>
    <property type="project" value="UniProtKB-KW"/>
</dbReference>
<keyword evidence="6" id="KW-0347">Helicase</keyword>
<dbReference type="GO" id="GO:1990077">
    <property type="term" value="C:primosome complex"/>
    <property type="evidence" value="ECO:0007669"/>
    <property type="project" value="UniProtKB-KW"/>
</dbReference>
<dbReference type="PANTHER" id="PTHR30580:SF0">
    <property type="entry name" value="PRIMOSOMAL PROTEIN N"/>
    <property type="match status" value="1"/>
</dbReference>
<evidence type="ECO:0000256" key="2">
    <source>
        <dbReference type="ARBA" id="ARBA00022705"/>
    </source>
</evidence>
<evidence type="ECO:0000256" key="12">
    <source>
        <dbReference type="ARBA" id="ARBA00048988"/>
    </source>
</evidence>
<keyword evidence="10" id="KW-0413">Isomerase</keyword>
<dbReference type="Pfam" id="PF00270">
    <property type="entry name" value="DEAD"/>
    <property type="match status" value="1"/>
</dbReference>
<accession>A0A381ZMC6</accession>
<comment type="catalytic activity">
    <reaction evidence="12">
        <text>ATP + H2O = ADP + phosphate + H(+)</text>
        <dbReference type="Rhea" id="RHEA:13065"/>
        <dbReference type="ChEBI" id="CHEBI:15377"/>
        <dbReference type="ChEBI" id="CHEBI:15378"/>
        <dbReference type="ChEBI" id="CHEBI:30616"/>
        <dbReference type="ChEBI" id="CHEBI:43474"/>
        <dbReference type="ChEBI" id="CHEBI:456216"/>
        <dbReference type="EC" id="5.6.2.4"/>
    </reaction>
</comment>
<dbReference type="FunFam" id="3.40.1440.60:FF:000001">
    <property type="entry name" value="Primosomal protein N"/>
    <property type="match status" value="1"/>
</dbReference>
<dbReference type="Gene3D" id="3.40.1440.60">
    <property type="entry name" value="PriA, 3(prime) DNA-binding domain"/>
    <property type="match status" value="1"/>
</dbReference>
<evidence type="ECO:0000259" key="13">
    <source>
        <dbReference type="PROSITE" id="PS51192"/>
    </source>
</evidence>
<dbReference type="GO" id="GO:0016787">
    <property type="term" value="F:hydrolase activity"/>
    <property type="evidence" value="ECO:0007669"/>
    <property type="project" value="UniProtKB-KW"/>
</dbReference>
<dbReference type="SMART" id="SM00490">
    <property type="entry name" value="HELICc"/>
    <property type="match status" value="1"/>
</dbReference>
<dbReference type="PANTHER" id="PTHR30580">
    <property type="entry name" value="PRIMOSOMAL PROTEIN N"/>
    <property type="match status" value="1"/>
</dbReference>
<evidence type="ECO:0000256" key="1">
    <source>
        <dbReference type="ARBA" id="ARBA00022515"/>
    </source>
</evidence>
<evidence type="ECO:0000256" key="10">
    <source>
        <dbReference type="ARBA" id="ARBA00023235"/>
    </source>
</evidence>
<dbReference type="AlphaFoldDB" id="A0A381ZMC6"/>
<dbReference type="HAMAP" id="MF_00983">
    <property type="entry name" value="PriA"/>
    <property type="match status" value="1"/>
</dbReference>
<dbReference type="Pfam" id="PF00271">
    <property type="entry name" value="Helicase_C"/>
    <property type="match status" value="1"/>
</dbReference>
<evidence type="ECO:0000256" key="11">
    <source>
        <dbReference type="ARBA" id="ARBA00034808"/>
    </source>
</evidence>
<keyword evidence="9" id="KW-0238">DNA-binding</keyword>
<evidence type="ECO:0000256" key="4">
    <source>
        <dbReference type="ARBA" id="ARBA00022741"/>
    </source>
</evidence>
<dbReference type="GO" id="GO:0006270">
    <property type="term" value="P:DNA replication initiation"/>
    <property type="evidence" value="ECO:0007669"/>
    <property type="project" value="TreeGrafter"/>
</dbReference>
<protein>
    <recommendedName>
        <fullName evidence="11">DNA 3'-5' helicase</fullName>
        <ecNumber evidence="11">5.6.2.4</ecNumber>
    </recommendedName>
</protein>
<dbReference type="PROSITE" id="PS51194">
    <property type="entry name" value="HELICASE_CTER"/>
    <property type="match status" value="1"/>
</dbReference>
<dbReference type="Pfam" id="PF17764">
    <property type="entry name" value="PriA_3primeBD"/>
    <property type="match status" value="1"/>
</dbReference>
<dbReference type="InterPro" id="IPR011545">
    <property type="entry name" value="DEAD/DEAH_box_helicase_dom"/>
</dbReference>
<evidence type="ECO:0000256" key="6">
    <source>
        <dbReference type="ARBA" id="ARBA00022806"/>
    </source>
</evidence>
<proteinExistence type="inferred from homology"/>
<dbReference type="FunFam" id="3.40.50.300:FF:000489">
    <property type="entry name" value="Primosome assembly protein PriA"/>
    <property type="match status" value="1"/>
</dbReference>
<dbReference type="GO" id="GO:0005524">
    <property type="term" value="F:ATP binding"/>
    <property type="evidence" value="ECO:0007669"/>
    <property type="project" value="UniProtKB-KW"/>
</dbReference>
<dbReference type="InterPro" id="IPR005259">
    <property type="entry name" value="PriA"/>
</dbReference>
<keyword evidence="2" id="KW-0235">DNA replication</keyword>
<evidence type="ECO:0000259" key="14">
    <source>
        <dbReference type="PROSITE" id="PS51194"/>
    </source>
</evidence>
<keyword evidence="8" id="KW-0067">ATP-binding</keyword>
<evidence type="ECO:0000256" key="9">
    <source>
        <dbReference type="ARBA" id="ARBA00023125"/>
    </source>
</evidence>
<keyword evidence="3" id="KW-0479">Metal-binding</keyword>
<dbReference type="InterPro" id="IPR041236">
    <property type="entry name" value="PriA_C"/>
</dbReference>
<feature type="non-terminal residue" evidence="15">
    <location>
        <position position="1"/>
    </location>
</feature>
<feature type="domain" description="Helicase ATP-binding" evidence="13">
    <location>
        <begin position="291"/>
        <end position="459"/>
    </location>
</feature>